<feature type="transmembrane region" description="Helical" evidence="8">
    <location>
        <begin position="12"/>
        <end position="31"/>
    </location>
</feature>
<dbReference type="EMBL" id="CP072800">
    <property type="protein sequence ID" value="QTR49728.1"/>
    <property type="molecule type" value="Genomic_DNA"/>
</dbReference>
<dbReference type="PANTHER" id="PTHR30558">
    <property type="entry name" value="EXBD MEMBRANE COMPONENT OF PMF-DRIVEN MACROMOLECULE IMPORT SYSTEM"/>
    <property type="match status" value="1"/>
</dbReference>
<evidence type="ECO:0000256" key="5">
    <source>
        <dbReference type="ARBA" id="ARBA00022989"/>
    </source>
</evidence>
<dbReference type="Pfam" id="PF02472">
    <property type="entry name" value="ExbD"/>
    <property type="match status" value="1"/>
</dbReference>
<dbReference type="Gene3D" id="3.30.420.270">
    <property type="match status" value="1"/>
</dbReference>
<comment type="subcellular location">
    <subcellularLocation>
        <location evidence="1">Cell membrane</location>
        <topology evidence="1">Single-pass membrane protein</topology>
    </subcellularLocation>
    <subcellularLocation>
        <location evidence="7">Cell membrane</location>
        <topology evidence="7">Single-pass type II membrane protein</topology>
    </subcellularLocation>
</comment>
<keyword evidence="6 8" id="KW-0472">Membrane</keyword>
<evidence type="ECO:0000256" key="1">
    <source>
        <dbReference type="ARBA" id="ARBA00004162"/>
    </source>
</evidence>
<evidence type="ECO:0000256" key="7">
    <source>
        <dbReference type="RuleBase" id="RU003879"/>
    </source>
</evidence>
<sequence length="146" mass="16299">MKFRTRERRESTVDLTSLIDVVFMLLIFFMVTTTFDKNAQIKIELPTAETMVVPSDQNDKLDLLIDGQGRYYINGREVLNNKPETLFQAMSQTLDDMQAKGQNAPPLLISADAGVSYQSVLTAMDIAGRLGLTNFSMATTESARKP</sequence>
<proteinExistence type="inferred from homology"/>
<dbReference type="InterPro" id="IPR003400">
    <property type="entry name" value="ExbD"/>
</dbReference>
<accession>A0ABX7X546</accession>
<dbReference type="Proteomes" id="UP000672027">
    <property type="component" value="Chromosome"/>
</dbReference>
<name>A0ABX7X546_9GAMM</name>
<reference evidence="9 10" key="1">
    <citation type="submission" date="2021-04" db="EMBL/GenBank/DDBJ databases">
        <title>Genomics, taxonomy and metabolism of representatives of sulfur bacteria of the genus Thiothrix: Thiothrix fructosivorans QT, Thiothrix unzii A1T and three new species, Thiothrix subterranea sp. nov., Thiothrix litoralis sp. nov. and 'Candidatus Thiothrix anitrata' sp. nov.</title>
        <authorList>
            <person name="Ravin N.V."/>
            <person name="Smolyakov D."/>
            <person name="Rudenko T.S."/>
            <person name="Mardanov A.V."/>
            <person name="Beletsky A.V."/>
            <person name="Markov N.D."/>
            <person name="Fomenkov A.I."/>
            <person name="Roberts R.J."/>
            <person name="Karnachuk O.V."/>
            <person name="Novikov A."/>
            <person name="Grabovich M.Y."/>
        </authorList>
    </citation>
    <scope>NUCLEOTIDE SEQUENCE [LARGE SCALE GENOMIC DNA]</scope>
    <source>
        <strain evidence="9 10">A52</strain>
    </source>
</reference>
<evidence type="ECO:0000256" key="3">
    <source>
        <dbReference type="ARBA" id="ARBA00022475"/>
    </source>
</evidence>
<evidence type="ECO:0000313" key="10">
    <source>
        <dbReference type="Proteomes" id="UP000672027"/>
    </source>
</evidence>
<comment type="similarity">
    <text evidence="2 7">Belongs to the ExbD/TolR family.</text>
</comment>
<dbReference type="PANTHER" id="PTHR30558:SF3">
    <property type="entry name" value="BIOPOLYMER TRANSPORT PROTEIN EXBD-RELATED"/>
    <property type="match status" value="1"/>
</dbReference>
<gene>
    <name evidence="9" type="ORF">J8380_16095</name>
</gene>
<keyword evidence="3" id="KW-1003">Cell membrane</keyword>
<evidence type="ECO:0000313" key="9">
    <source>
        <dbReference type="EMBL" id="QTR49728.1"/>
    </source>
</evidence>
<keyword evidence="10" id="KW-1185">Reference proteome</keyword>
<keyword evidence="5 8" id="KW-1133">Transmembrane helix</keyword>
<keyword evidence="7" id="KW-0813">Transport</keyword>
<protein>
    <submittedName>
        <fullName evidence="9">Biopolymer transporter ExbD</fullName>
    </submittedName>
</protein>
<dbReference type="RefSeq" id="WP_210226559.1">
    <property type="nucleotide sequence ID" value="NZ_CP072800.1"/>
</dbReference>
<evidence type="ECO:0000256" key="2">
    <source>
        <dbReference type="ARBA" id="ARBA00005811"/>
    </source>
</evidence>
<evidence type="ECO:0000256" key="6">
    <source>
        <dbReference type="ARBA" id="ARBA00023136"/>
    </source>
</evidence>
<organism evidence="9 10">
    <name type="scientific">Candidatus Thiothrix anitrata</name>
    <dbReference type="NCBI Taxonomy" id="2823902"/>
    <lineage>
        <taxon>Bacteria</taxon>
        <taxon>Pseudomonadati</taxon>
        <taxon>Pseudomonadota</taxon>
        <taxon>Gammaproteobacteria</taxon>
        <taxon>Thiotrichales</taxon>
        <taxon>Thiotrichaceae</taxon>
        <taxon>Thiothrix</taxon>
    </lineage>
</organism>
<evidence type="ECO:0000256" key="4">
    <source>
        <dbReference type="ARBA" id="ARBA00022692"/>
    </source>
</evidence>
<evidence type="ECO:0000256" key="8">
    <source>
        <dbReference type="SAM" id="Phobius"/>
    </source>
</evidence>
<keyword evidence="4 7" id="KW-0812">Transmembrane</keyword>
<keyword evidence="7" id="KW-0653">Protein transport</keyword>